<gene>
    <name evidence="2" type="ORF">JEOSCH030_01624</name>
</gene>
<dbReference type="InterPro" id="IPR050744">
    <property type="entry name" value="AI-2_Isomerase_LsrG"/>
</dbReference>
<dbReference type="AlphaFoldDB" id="A0A6V7RM97"/>
<dbReference type="PANTHER" id="PTHR33336:SF14">
    <property type="entry name" value="ANTIBIOTIC BIOSYNTHESIS MONOOXYGENASE"/>
    <property type="match status" value="1"/>
</dbReference>
<dbReference type="SUPFAM" id="SSF54909">
    <property type="entry name" value="Dimeric alpha+beta barrel"/>
    <property type="match status" value="1"/>
</dbReference>
<dbReference type="Proteomes" id="UP000521032">
    <property type="component" value="Unassembled WGS sequence"/>
</dbReference>
<protein>
    <recommendedName>
        <fullName evidence="1">ABM domain-containing protein</fullName>
    </recommendedName>
</protein>
<name>A0A6V7RM97_9BACL</name>
<organism evidence="2 3">
    <name type="scientific">Phocicoccus schoeneichii</name>
    <dbReference type="NCBI Taxonomy" id="1812261"/>
    <lineage>
        <taxon>Bacteria</taxon>
        <taxon>Bacillati</taxon>
        <taxon>Bacillota</taxon>
        <taxon>Bacilli</taxon>
        <taxon>Bacillales</taxon>
        <taxon>Salinicoccaceae</taxon>
        <taxon>Phocicoccus</taxon>
    </lineage>
</organism>
<dbReference type="GO" id="GO:0003824">
    <property type="term" value="F:catalytic activity"/>
    <property type="evidence" value="ECO:0007669"/>
    <property type="project" value="TreeGrafter"/>
</dbReference>
<dbReference type="InterPro" id="IPR011008">
    <property type="entry name" value="Dimeric_a/b-barrel"/>
</dbReference>
<dbReference type="EMBL" id="CAJEWE010000011">
    <property type="protein sequence ID" value="CAD2079391.1"/>
    <property type="molecule type" value="Genomic_DNA"/>
</dbReference>
<dbReference type="InterPro" id="IPR007138">
    <property type="entry name" value="ABM_dom"/>
</dbReference>
<dbReference type="PANTHER" id="PTHR33336">
    <property type="entry name" value="QUINOL MONOOXYGENASE YGIN-RELATED"/>
    <property type="match status" value="1"/>
</dbReference>
<evidence type="ECO:0000259" key="1">
    <source>
        <dbReference type="PROSITE" id="PS51725"/>
    </source>
</evidence>
<reference evidence="2 3" key="1">
    <citation type="submission" date="2020-07" db="EMBL/GenBank/DDBJ databases">
        <authorList>
            <person name="Criscuolo A."/>
        </authorList>
    </citation>
    <scope>NUCLEOTIDE SEQUENCE [LARGE SCALE GENOMIC DNA]</scope>
    <source>
        <strain evidence="3">CIP 111030</strain>
    </source>
</reference>
<evidence type="ECO:0000313" key="2">
    <source>
        <dbReference type="EMBL" id="CAD2079391.1"/>
    </source>
</evidence>
<feature type="domain" description="ABM" evidence="1">
    <location>
        <begin position="4"/>
        <end position="93"/>
    </location>
</feature>
<dbReference type="Gene3D" id="3.30.70.100">
    <property type="match status" value="1"/>
</dbReference>
<keyword evidence="3" id="KW-1185">Reference proteome</keyword>
<dbReference type="RefSeq" id="WP_186088432.1">
    <property type="nucleotide sequence ID" value="NZ_BMDB01000004.1"/>
</dbReference>
<dbReference type="Pfam" id="PF03992">
    <property type="entry name" value="ABM"/>
    <property type="match status" value="1"/>
</dbReference>
<comment type="caution">
    <text evidence="2">The sequence shown here is derived from an EMBL/GenBank/DDBJ whole genome shotgun (WGS) entry which is preliminary data.</text>
</comment>
<sequence length="103" mass="11491">MSKFGLYGKLLVKEDDRDKLVSILLEAAESMKNLEECQIYLISTSDEEPNAVFVYEVWDNEDAHKASLSLESTQLLIERAKPILTGMENINTLKISGGKGISL</sequence>
<accession>A0A6V7RM97</accession>
<dbReference type="PROSITE" id="PS51725">
    <property type="entry name" value="ABM"/>
    <property type="match status" value="1"/>
</dbReference>
<evidence type="ECO:0000313" key="3">
    <source>
        <dbReference type="Proteomes" id="UP000521032"/>
    </source>
</evidence>
<proteinExistence type="predicted"/>